<keyword evidence="1" id="KW-0812">Transmembrane</keyword>
<sequence length="167" mass="18282">MTLPDFIRLAAEHPTEVVFYFTLVPVAAFLAGWMEPEEDHLPPWNYLYSALLYLVAVPATLSLGLSAYQWSVGGAAAVAPDVVLQVVPVASFFYTAYVIHRRIALVTLPGFGRLAGLVGLVAVTALLLWAVDRSGLLDLGSWKVQYVVAVFLLLLVVVRALWRRTLG</sequence>
<keyword evidence="1" id="KW-1133">Transmembrane helix</keyword>
<feature type="transmembrane region" description="Helical" evidence="1">
    <location>
        <begin position="143"/>
        <end position="162"/>
    </location>
</feature>
<feature type="transmembrane region" description="Helical" evidence="1">
    <location>
        <begin position="17"/>
        <end position="34"/>
    </location>
</feature>
<proteinExistence type="predicted"/>
<dbReference type="Proteomes" id="UP000226437">
    <property type="component" value="Unassembled WGS sequence"/>
</dbReference>
<dbReference type="OrthoDB" id="1492885at2"/>
<reference evidence="2 3" key="1">
    <citation type="submission" date="2017-10" db="EMBL/GenBank/DDBJ databases">
        <title>The draft genome sequence of Lewinella marina KCTC 32374.</title>
        <authorList>
            <person name="Wang K."/>
        </authorList>
    </citation>
    <scope>NUCLEOTIDE SEQUENCE [LARGE SCALE GENOMIC DNA]</scope>
    <source>
        <strain evidence="2 3">MKG-38</strain>
    </source>
</reference>
<keyword evidence="1" id="KW-0472">Membrane</keyword>
<dbReference type="RefSeq" id="WP_099107557.1">
    <property type="nucleotide sequence ID" value="NZ_JAATJF010000003.1"/>
</dbReference>
<feature type="transmembrane region" description="Helical" evidence="1">
    <location>
        <begin position="46"/>
        <end position="70"/>
    </location>
</feature>
<dbReference type="AlphaFoldDB" id="A0A2G0CCC1"/>
<evidence type="ECO:0000313" key="2">
    <source>
        <dbReference type="EMBL" id="PHK97567.1"/>
    </source>
</evidence>
<feature type="transmembrane region" description="Helical" evidence="1">
    <location>
        <begin position="82"/>
        <end position="99"/>
    </location>
</feature>
<dbReference type="EMBL" id="PDLO01000008">
    <property type="protein sequence ID" value="PHK97567.1"/>
    <property type="molecule type" value="Genomic_DNA"/>
</dbReference>
<comment type="caution">
    <text evidence="2">The sequence shown here is derived from an EMBL/GenBank/DDBJ whole genome shotgun (WGS) entry which is preliminary data.</text>
</comment>
<evidence type="ECO:0000313" key="3">
    <source>
        <dbReference type="Proteomes" id="UP000226437"/>
    </source>
</evidence>
<name>A0A2G0CCC1_9BACT</name>
<gene>
    <name evidence="2" type="ORF">CGL56_15840</name>
</gene>
<feature type="transmembrane region" description="Helical" evidence="1">
    <location>
        <begin position="111"/>
        <end position="131"/>
    </location>
</feature>
<keyword evidence="3" id="KW-1185">Reference proteome</keyword>
<evidence type="ECO:0000256" key="1">
    <source>
        <dbReference type="SAM" id="Phobius"/>
    </source>
</evidence>
<protein>
    <submittedName>
        <fullName evidence="2">Uncharacterized protein</fullName>
    </submittedName>
</protein>
<accession>A0A2G0CCC1</accession>
<organism evidence="2 3">
    <name type="scientific">Neolewinella marina</name>
    <dbReference type="NCBI Taxonomy" id="438751"/>
    <lineage>
        <taxon>Bacteria</taxon>
        <taxon>Pseudomonadati</taxon>
        <taxon>Bacteroidota</taxon>
        <taxon>Saprospiria</taxon>
        <taxon>Saprospirales</taxon>
        <taxon>Lewinellaceae</taxon>
        <taxon>Neolewinella</taxon>
    </lineage>
</organism>